<keyword evidence="9 11" id="KW-0378">Hydrolase</keyword>
<dbReference type="RefSeq" id="WP_109616690.1">
    <property type="nucleotide sequence ID" value="NZ_QGDO01000002.1"/>
</dbReference>
<comment type="caution">
    <text evidence="15">The sequence shown here is derived from an EMBL/GenBank/DDBJ whole genome shotgun (WGS) entry which is preliminary data.</text>
</comment>
<keyword evidence="6 11" id="KW-0031">Aminopeptidase</keyword>
<dbReference type="PRINTS" id="PR00111">
    <property type="entry name" value="ABHYDROLASE"/>
</dbReference>
<proteinExistence type="inferred from homology"/>
<dbReference type="GO" id="GO:0005737">
    <property type="term" value="C:cytoplasm"/>
    <property type="evidence" value="ECO:0007669"/>
    <property type="project" value="UniProtKB-SubCell"/>
</dbReference>
<evidence type="ECO:0000259" key="14">
    <source>
        <dbReference type="Pfam" id="PF00561"/>
    </source>
</evidence>
<dbReference type="InterPro" id="IPR005944">
    <property type="entry name" value="Pro_iminopeptidase"/>
</dbReference>
<keyword evidence="8 11" id="KW-0645">Protease</keyword>
<comment type="similarity">
    <text evidence="3 11 13">Belongs to the peptidase S33 family.</text>
</comment>
<feature type="domain" description="AB hydrolase-1" evidence="14">
    <location>
        <begin position="32"/>
        <end position="302"/>
    </location>
</feature>
<feature type="active site" description="Nucleophile" evidence="12">
    <location>
        <position position="106"/>
    </location>
</feature>
<evidence type="ECO:0000313" key="15">
    <source>
        <dbReference type="EMBL" id="PWJ42551.1"/>
    </source>
</evidence>
<gene>
    <name evidence="15" type="ORF">BC781_10294</name>
</gene>
<dbReference type="OrthoDB" id="9796770at2"/>
<dbReference type="InterPro" id="IPR000073">
    <property type="entry name" value="AB_hydrolase_1"/>
</dbReference>
<feature type="active site" description="Proton donor" evidence="12">
    <location>
        <position position="296"/>
    </location>
</feature>
<feature type="active site" evidence="12">
    <location>
        <position position="268"/>
    </location>
</feature>
<dbReference type="InterPro" id="IPR029058">
    <property type="entry name" value="AB_hydrolase_fold"/>
</dbReference>
<comment type="catalytic activity">
    <reaction evidence="1 11 13">
        <text>Release of N-terminal proline from a peptide.</text>
        <dbReference type="EC" id="3.4.11.5"/>
    </reaction>
</comment>
<protein>
    <recommendedName>
        <fullName evidence="5 11">Proline iminopeptidase</fullName>
        <shortName evidence="11">PIP</shortName>
        <ecNumber evidence="4 11">3.4.11.5</ecNumber>
    </recommendedName>
    <alternativeName>
        <fullName evidence="10 11">Prolyl aminopeptidase</fullName>
    </alternativeName>
</protein>
<dbReference type="Proteomes" id="UP000245535">
    <property type="component" value="Unassembled WGS sequence"/>
</dbReference>
<dbReference type="GO" id="GO:0004177">
    <property type="term" value="F:aminopeptidase activity"/>
    <property type="evidence" value="ECO:0007669"/>
    <property type="project" value="UniProtKB-UniRule"/>
</dbReference>
<evidence type="ECO:0000256" key="8">
    <source>
        <dbReference type="ARBA" id="ARBA00022670"/>
    </source>
</evidence>
<dbReference type="AlphaFoldDB" id="A0A315ZAI3"/>
<evidence type="ECO:0000256" key="13">
    <source>
        <dbReference type="RuleBase" id="RU003421"/>
    </source>
</evidence>
<evidence type="ECO:0000256" key="11">
    <source>
        <dbReference type="PIRNR" id="PIRNR006431"/>
    </source>
</evidence>
<sequence>MVKAASFESGYLKVSSTHQIYFEEVGNPLGTPVLYLHGGPGAGLPNNYHSYFDLKRCRVIGMDQRGSGRSEPLGCLEENTIQHLVEDINVLREYLGLTDWVLFGGSWGCTLALAYALKYPENVRGLFLRGVFLGTNKEIQWFYHKGANLFYPEEWKYFDIRSEEAINSSSNLISQYYYDLCLSDKPIYEKKEIARRWIFWEVRLAMFEGSECAKEEWIITDELLAFAQLEVHYFYHSCFFPYQNYILERLSLSDLKEVPTTIVQGRYDLVCPPRYAFDLHQKMTASKLVWIEKGGHASYEKHTKFKMIEEFKLLLDKVQYQDEYK</sequence>
<comment type="subcellular location">
    <subcellularLocation>
        <location evidence="2 11">Cytoplasm</location>
    </subcellularLocation>
</comment>
<dbReference type="NCBIfam" id="TIGR01249">
    <property type="entry name" value="pro_imino_pep_1"/>
    <property type="match status" value="1"/>
</dbReference>
<evidence type="ECO:0000256" key="9">
    <source>
        <dbReference type="ARBA" id="ARBA00022801"/>
    </source>
</evidence>
<dbReference type="EMBL" id="QGDO01000002">
    <property type="protein sequence ID" value="PWJ42551.1"/>
    <property type="molecule type" value="Genomic_DNA"/>
</dbReference>
<dbReference type="PANTHER" id="PTHR43722:SF1">
    <property type="entry name" value="PROLINE IMINOPEPTIDASE"/>
    <property type="match status" value="1"/>
</dbReference>
<evidence type="ECO:0000256" key="5">
    <source>
        <dbReference type="ARBA" id="ARBA00021843"/>
    </source>
</evidence>
<dbReference type="PIRSF" id="PIRSF006431">
    <property type="entry name" value="Pept_S33"/>
    <property type="match status" value="1"/>
</dbReference>
<evidence type="ECO:0000313" key="16">
    <source>
        <dbReference type="Proteomes" id="UP000245535"/>
    </source>
</evidence>
<dbReference type="Gene3D" id="3.40.50.1820">
    <property type="entry name" value="alpha/beta hydrolase"/>
    <property type="match status" value="1"/>
</dbReference>
<evidence type="ECO:0000256" key="4">
    <source>
        <dbReference type="ARBA" id="ARBA00012568"/>
    </source>
</evidence>
<organism evidence="15 16">
    <name type="scientific">Sediminitomix flava</name>
    <dbReference type="NCBI Taxonomy" id="379075"/>
    <lineage>
        <taxon>Bacteria</taxon>
        <taxon>Pseudomonadati</taxon>
        <taxon>Bacteroidota</taxon>
        <taxon>Cytophagia</taxon>
        <taxon>Cytophagales</taxon>
        <taxon>Flammeovirgaceae</taxon>
        <taxon>Sediminitomix</taxon>
    </lineage>
</organism>
<accession>A0A315ZAI3</accession>
<evidence type="ECO:0000256" key="3">
    <source>
        <dbReference type="ARBA" id="ARBA00010088"/>
    </source>
</evidence>
<reference evidence="15 16" key="1">
    <citation type="submission" date="2018-03" db="EMBL/GenBank/DDBJ databases">
        <title>Genomic Encyclopedia of Archaeal and Bacterial Type Strains, Phase II (KMG-II): from individual species to whole genera.</title>
        <authorList>
            <person name="Goeker M."/>
        </authorList>
    </citation>
    <scope>NUCLEOTIDE SEQUENCE [LARGE SCALE GENOMIC DNA]</scope>
    <source>
        <strain evidence="15 16">DSM 28229</strain>
    </source>
</reference>
<evidence type="ECO:0000256" key="12">
    <source>
        <dbReference type="PIRSR" id="PIRSR006431-1"/>
    </source>
</evidence>
<dbReference type="Pfam" id="PF00561">
    <property type="entry name" value="Abhydrolase_1"/>
    <property type="match status" value="1"/>
</dbReference>
<dbReference type="EC" id="3.4.11.5" evidence="4 11"/>
<dbReference type="PANTHER" id="PTHR43722">
    <property type="entry name" value="PROLINE IMINOPEPTIDASE"/>
    <property type="match status" value="1"/>
</dbReference>
<evidence type="ECO:0000256" key="2">
    <source>
        <dbReference type="ARBA" id="ARBA00004496"/>
    </source>
</evidence>
<evidence type="ECO:0000256" key="1">
    <source>
        <dbReference type="ARBA" id="ARBA00001585"/>
    </source>
</evidence>
<evidence type="ECO:0000256" key="7">
    <source>
        <dbReference type="ARBA" id="ARBA00022490"/>
    </source>
</evidence>
<keyword evidence="16" id="KW-1185">Reference proteome</keyword>
<evidence type="ECO:0000256" key="6">
    <source>
        <dbReference type="ARBA" id="ARBA00022438"/>
    </source>
</evidence>
<dbReference type="InterPro" id="IPR002410">
    <property type="entry name" value="Peptidase_S33"/>
</dbReference>
<dbReference type="PRINTS" id="PR00793">
    <property type="entry name" value="PROAMNOPTASE"/>
</dbReference>
<evidence type="ECO:0000256" key="10">
    <source>
        <dbReference type="ARBA" id="ARBA00029605"/>
    </source>
</evidence>
<name>A0A315ZAI3_SEDFL</name>
<dbReference type="SUPFAM" id="SSF53474">
    <property type="entry name" value="alpha/beta-Hydrolases"/>
    <property type="match status" value="1"/>
</dbReference>
<keyword evidence="7 11" id="KW-0963">Cytoplasm</keyword>
<dbReference type="GO" id="GO:0006508">
    <property type="term" value="P:proteolysis"/>
    <property type="evidence" value="ECO:0007669"/>
    <property type="project" value="UniProtKB-KW"/>
</dbReference>